<dbReference type="Pfam" id="PF00197">
    <property type="entry name" value="Kunitz_legume"/>
    <property type="match status" value="2"/>
</dbReference>
<evidence type="ECO:0000256" key="1">
    <source>
        <dbReference type="SAM" id="SignalP"/>
    </source>
</evidence>
<name>A0ABQ7Z6F7_BRANA</name>
<gene>
    <name evidence="2" type="ORF">HID58_073083</name>
</gene>
<accession>A0ABQ7Z6F7</accession>
<dbReference type="SMART" id="SM00452">
    <property type="entry name" value="STI"/>
    <property type="match status" value="2"/>
</dbReference>
<keyword evidence="3" id="KW-1185">Reference proteome</keyword>
<dbReference type="PANTHER" id="PTHR33107:SF89">
    <property type="entry name" value="KUNITZ TRYPSIN INHIBITOR 2"/>
    <property type="match status" value="1"/>
</dbReference>
<keyword evidence="1" id="KW-0732">Signal</keyword>
<protein>
    <submittedName>
        <fullName evidence="2">Uncharacterized protein</fullName>
    </submittedName>
</protein>
<dbReference type="SUPFAM" id="SSF50386">
    <property type="entry name" value="STI-like"/>
    <property type="match status" value="2"/>
</dbReference>
<feature type="signal peptide" evidence="1">
    <location>
        <begin position="1"/>
        <end position="21"/>
    </location>
</feature>
<proteinExistence type="predicted"/>
<feature type="chain" id="PRO_5047363888" evidence="1">
    <location>
        <begin position="22"/>
        <end position="450"/>
    </location>
</feature>
<dbReference type="CDD" id="cd23360">
    <property type="entry name" value="beta-trefoil_STI_WSCP_II"/>
    <property type="match status" value="1"/>
</dbReference>
<comment type="caution">
    <text evidence="2">The sequence shown here is derived from an EMBL/GenBank/DDBJ whole genome shotgun (WGS) entry which is preliminary data.</text>
</comment>
<dbReference type="EMBL" id="JAGKQM010000016">
    <property type="protein sequence ID" value="KAH0875721.1"/>
    <property type="molecule type" value="Genomic_DNA"/>
</dbReference>
<dbReference type="PROSITE" id="PS00283">
    <property type="entry name" value="SOYBEAN_KUNITZ"/>
    <property type="match status" value="1"/>
</dbReference>
<sequence length="450" mass="49089">MKNPSVTSFLITLLLSAAVCAHGTTQIDGTPVKVGEKYFMLPVKTENNDGGGLVPAATNILPSCPLGITQTRLPNQRGIPVSFRYTETIDRDYVTTDTSINIEFMSMTPHLPLSSVLLVTNDESKTLVVQFVKADDDATKATSRVEKLVTLLLAAAVCTHGREQVKDSNGNPVKRGAKYFIQPAKSNAGGLVPAAINLLPFCPLGITQTLLPYQPGLPVSFGYEPVIVGTDYIYTSTTINIEFESDIWPVCNELSKLWAVDVSSSAAKEPAIIIGGESTAPNSLFKIEEATEANTYKLTTSYGTVGTIPGPWLSAPQLIVTNDESKTLFVKFVKVDDAATKATTSTSRVEKLGLKMDAPGVVLFQPPPTYFPLVHLASPKHVFRTNGASPNYRQRLHYHRHLYKHRVHLLVTNDESKTLVVQFVKADDATKATTTTSRVEKLGLRMFPFY</sequence>
<dbReference type="InterPro" id="IPR011065">
    <property type="entry name" value="Kunitz_inhibitor_STI-like_sf"/>
</dbReference>
<dbReference type="InterPro" id="IPR002160">
    <property type="entry name" value="Prot_inh_Kunz-lg"/>
</dbReference>
<dbReference type="PANTHER" id="PTHR33107">
    <property type="entry name" value="KUNITZ TRYPSIN INHIBITOR 2"/>
    <property type="match status" value="1"/>
</dbReference>
<dbReference type="Gene3D" id="2.80.10.50">
    <property type="match status" value="2"/>
</dbReference>
<dbReference type="Proteomes" id="UP000824890">
    <property type="component" value="Unassembled WGS sequence"/>
</dbReference>
<reference evidence="2 3" key="1">
    <citation type="submission" date="2021-05" db="EMBL/GenBank/DDBJ databases">
        <title>Genome Assembly of Synthetic Allotetraploid Brassica napus Reveals Homoeologous Exchanges between Subgenomes.</title>
        <authorList>
            <person name="Davis J.T."/>
        </authorList>
    </citation>
    <scope>NUCLEOTIDE SEQUENCE [LARGE SCALE GENOMIC DNA]</scope>
    <source>
        <strain evidence="3">cv. Da-Ae</strain>
        <tissue evidence="2">Seedling</tissue>
    </source>
</reference>
<organism evidence="2 3">
    <name type="scientific">Brassica napus</name>
    <name type="common">Rape</name>
    <dbReference type="NCBI Taxonomy" id="3708"/>
    <lineage>
        <taxon>Eukaryota</taxon>
        <taxon>Viridiplantae</taxon>
        <taxon>Streptophyta</taxon>
        <taxon>Embryophyta</taxon>
        <taxon>Tracheophyta</taxon>
        <taxon>Spermatophyta</taxon>
        <taxon>Magnoliopsida</taxon>
        <taxon>eudicotyledons</taxon>
        <taxon>Gunneridae</taxon>
        <taxon>Pentapetalae</taxon>
        <taxon>rosids</taxon>
        <taxon>malvids</taxon>
        <taxon>Brassicales</taxon>
        <taxon>Brassicaceae</taxon>
        <taxon>Brassiceae</taxon>
        <taxon>Brassica</taxon>
    </lineage>
</organism>
<evidence type="ECO:0000313" key="3">
    <source>
        <dbReference type="Proteomes" id="UP000824890"/>
    </source>
</evidence>
<evidence type="ECO:0000313" key="2">
    <source>
        <dbReference type="EMBL" id="KAH0875721.1"/>
    </source>
</evidence>